<evidence type="ECO:0000313" key="5">
    <source>
        <dbReference type="EMBL" id="KAK6186137.1"/>
    </source>
</evidence>
<reference evidence="5 6" key="1">
    <citation type="submission" date="2024-01" db="EMBL/GenBank/DDBJ databases">
        <title>The genome of the rayed Mediterranean limpet Patella caerulea (Linnaeus, 1758).</title>
        <authorList>
            <person name="Anh-Thu Weber A."/>
            <person name="Halstead-Nussloch G."/>
        </authorList>
    </citation>
    <scope>NUCLEOTIDE SEQUENCE [LARGE SCALE GENOMIC DNA]</scope>
    <source>
        <strain evidence="5">AATW-2023a</strain>
        <tissue evidence="5">Whole specimen</tissue>
    </source>
</reference>
<sequence length="413" mass="45302">MNRLALAVCLMLHIGLSVALPCEVVTNGRGSCFQYSCPSTHKPLPSGFTNPQICVNSNFYPSVCCEPDPAKQINNPYTPYYPYPSPSPSQPNAEGICGISKTQRILAGSRATQCAWPWQVSIRGNTQGTGYTTYENSLPLCAGVLIDKRWVLTSAYCPLLAGYGNGVTDVSKNLLVVVGENNIDKLETDPTTRQQQEQVLTVMKHFLHPLFKYSVPSGYPELLNLNGEEVAPFNVALLQLSQDVQITECRKPACLPTANPVNPNYPTNPSYPNYPTYPTNTNLRSSSESCSRKDCYIAGWGLYDNTTYSSYLLQTQVNLFQAEICDAIARATGKGKRPDGTLCGEPLSKGNVPCTGDNGGMLVCNDNGRWTLRGIISKSFVECSDKEPITVADVANSQIRTWIDYIRNSNRAY</sequence>
<dbReference type="PRINTS" id="PR00722">
    <property type="entry name" value="CHYMOTRYPSIN"/>
</dbReference>
<name>A0AAN8JV81_PATCE</name>
<proteinExistence type="inferred from homology"/>
<dbReference type="Gene3D" id="2.40.10.10">
    <property type="entry name" value="Trypsin-like serine proteases"/>
    <property type="match status" value="1"/>
</dbReference>
<dbReference type="PANTHER" id="PTHR24256">
    <property type="entry name" value="TRYPTASE-RELATED"/>
    <property type="match status" value="1"/>
</dbReference>
<protein>
    <recommendedName>
        <fullName evidence="4">Peptidase S1 domain-containing protein</fullName>
    </recommendedName>
</protein>
<dbReference type="GO" id="GO:0006508">
    <property type="term" value="P:proteolysis"/>
    <property type="evidence" value="ECO:0007669"/>
    <property type="project" value="InterPro"/>
</dbReference>
<evidence type="ECO:0000313" key="6">
    <source>
        <dbReference type="Proteomes" id="UP001347796"/>
    </source>
</evidence>
<feature type="chain" id="PRO_5042884767" description="Peptidase S1 domain-containing protein" evidence="3">
    <location>
        <begin position="20"/>
        <end position="413"/>
    </location>
</feature>
<accession>A0AAN8JV81</accession>
<dbReference type="EMBL" id="JAZGQO010000006">
    <property type="protein sequence ID" value="KAK6186137.1"/>
    <property type="molecule type" value="Genomic_DNA"/>
</dbReference>
<comment type="caution">
    <text evidence="5">The sequence shown here is derived from an EMBL/GenBank/DDBJ whole genome shotgun (WGS) entry which is preliminary data.</text>
</comment>
<comment type="similarity">
    <text evidence="2">Belongs to the peptidase S1 family. CLIP subfamily.</text>
</comment>
<dbReference type="InterPro" id="IPR043504">
    <property type="entry name" value="Peptidase_S1_PA_chymotrypsin"/>
</dbReference>
<keyword evidence="3" id="KW-0732">Signal</keyword>
<evidence type="ECO:0000259" key="4">
    <source>
        <dbReference type="PROSITE" id="PS50240"/>
    </source>
</evidence>
<keyword evidence="1" id="KW-1015">Disulfide bond</keyword>
<dbReference type="PROSITE" id="PS50240">
    <property type="entry name" value="TRYPSIN_DOM"/>
    <property type="match status" value="1"/>
</dbReference>
<dbReference type="GO" id="GO:0004252">
    <property type="term" value="F:serine-type endopeptidase activity"/>
    <property type="evidence" value="ECO:0007669"/>
    <property type="project" value="InterPro"/>
</dbReference>
<dbReference type="InterPro" id="IPR051487">
    <property type="entry name" value="Ser/Thr_Proteases_Immune/Dev"/>
</dbReference>
<dbReference type="AlphaFoldDB" id="A0AAN8JV81"/>
<dbReference type="SUPFAM" id="SSF50494">
    <property type="entry name" value="Trypsin-like serine proteases"/>
    <property type="match status" value="1"/>
</dbReference>
<organism evidence="5 6">
    <name type="scientific">Patella caerulea</name>
    <name type="common">Rayed Mediterranean limpet</name>
    <dbReference type="NCBI Taxonomy" id="87958"/>
    <lineage>
        <taxon>Eukaryota</taxon>
        <taxon>Metazoa</taxon>
        <taxon>Spiralia</taxon>
        <taxon>Lophotrochozoa</taxon>
        <taxon>Mollusca</taxon>
        <taxon>Gastropoda</taxon>
        <taxon>Patellogastropoda</taxon>
        <taxon>Patelloidea</taxon>
        <taxon>Patellidae</taxon>
        <taxon>Patella</taxon>
    </lineage>
</organism>
<feature type="domain" description="Peptidase S1" evidence="4">
    <location>
        <begin position="105"/>
        <end position="411"/>
    </location>
</feature>
<gene>
    <name evidence="5" type="ORF">SNE40_008234</name>
</gene>
<dbReference type="Proteomes" id="UP001347796">
    <property type="component" value="Unassembled WGS sequence"/>
</dbReference>
<keyword evidence="6" id="KW-1185">Reference proteome</keyword>
<dbReference type="SMART" id="SM00020">
    <property type="entry name" value="Tryp_SPc"/>
    <property type="match status" value="1"/>
</dbReference>
<evidence type="ECO:0000256" key="2">
    <source>
        <dbReference type="ARBA" id="ARBA00024195"/>
    </source>
</evidence>
<dbReference type="InterPro" id="IPR009003">
    <property type="entry name" value="Peptidase_S1_PA"/>
</dbReference>
<evidence type="ECO:0000256" key="1">
    <source>
        <dbReference type="ARBA" id="ARBA00023157"/>
    </source>
</evidence>
<dbReference type="InterPro" id="IPR001314">
    <property type="entry name" value="Peptidase_S1A"/>
</dbReference>
<feature type="signal peptide" evidence="3">
    <location>
        <begin position="1"/>
        <end position="19"/>
    </location>
</feature>
<dbReference type="Pfam" id="PF00089">
    <property type="entry name" value="Trypsin"/>
    <property type="match status" value="2"/>
</dbReference>
<evidence type="ECO:0000256" key="3">
    <source>
        <dbReference type="SAM" id="SignalP"/>
    </source>
</evidence>
<dbReference type="InterPro" id="IPR001254">
    <property type="entry name" value="Trypsin_dom"/>
</dbReference>